<comment type="subunit">
    <text evidence="9">The complex comprises the extracytoplasmic solute receptor protein and the two transmembrane proteins.</text>
</comment>
<comment type="caution">
    <text evidence="11">The sequence shown here is derived from an EMBL/GenBank/DDBJ whole genome shotgun (WGS) entry which is preliminary data.</text>
</comment>
<dbReference type="RefSeq" id="WP_340331578.1">
    <property type="nucleotide sequence ID" value="NZ_JAZHOF010000009.1"/>
</dbReference>
<dbReference type="PANTHER" id="PTHR35011">
    <property type="entry name" value="2,3-DIKETO-L-GULONATE TRAP TRANSPORTER SMALL PERMEASE PROTEIN YIAM"/>
    <property type="match status" value="1"/>
</dbReference>
<organism evidence="11 12">
    <name type="scientific">Microbaculum marinum</name>
    <dbReference type="NCBI Taxonomy" id="1764581"/>
    <lineage>
        <taxon>Bacteria</taxon>
        <taxon>Pseudomonadati</taxon>
        <taxon>Pseudomonadota</taxon>
        <taxon>Alphaproteobacteria</taxon>
        <taxon>Hyphomicrobiales</taxon>
        <taxon>Tepidamorphaceae</taxon>
        <taxon>Microbaculum</taxon>
    </lineage>
</organism>
<feature type="transmembrane region" description="Helical" evidence="9">
    <location>
        <begin position="88"/>
        <end position="114"/>
    </location>
</feature>
<proteinExistence type="inferred from homology"/>
<dbReference type="GO" id="GO:0022857">
    <property type="term" value="F:transmembrane transporter activity"/>
    <property type="evidence" value="ECO:0007669"/>
    <property type="project" value="UniProtKB-UniRule"/>
</dbReference>
<evidence type="ECO:0000256" key="1">
    <source>
        <dbReference type="ARBA" id="ARBA00004429"/>
    </source>
</evidence>
<comment type="similarity">
    <text evidence="8 9">Belongs to the TRAP transporter small permease family.</text>
</comment>
<keyword evidence="12" id="KW-1185">Reference proteome</keyword>
<dbReference type="Pfam" id="PF04290">
    <property type="entry name" value="DctQ"/>
    <property type="match status" value="1"/>
</dbReference>
<dbReference type="EMBL" id="JAZHOF010000009">
    <property type="protein sequence ID" value="MEJ8573879.1"/>
    <property type="molecule type" value="Genomic_DNA"/>
</dbReference>
<feature type="transmembrane region" description="Helical" evidence="9">
    <location>
        <begin position="46"/>
        <end position="67"/>
    </location>
</feature>
<evidence type="ECO:0000313" key="11">
    <source>
        <dbReference type="EMBL" id="MEJ8573879.1"/>
    </source>
</evidence>
<evidence type="ECO:0000256" key="6">
    <source>
        <dbReference type="ARBA" id="ARBA00022989"/>
    </source>
</evidence>
<evidence type="ECO:0000256" key="3">
    <source>
        <dbReference type="ARBA" id="ARBA00022475"/>
    </source>
</evidence>
<keyword evidence="2 9" id="KW-0813">Transport</keyword>
<name>A0AAW9RWU5_9HYPH</name>
<gene>
    <name evidence="11" type="ORF">V3328_20500</name>
</gene>
<evidence type="ECO:0000259" key="10">
    <source>
        <dbReference type="Pfam" id="PF04290"/>
    </source>
</evidence>
<evidence type="ECO:0000256" key="8">
    <source>
        <dbReference type="ARBA" id="ARBA00038436"/>
    </source>
</evidence>
<keyword evidence="7 9" id="KW-0472">Membrane</keyword>
<keyword evidence="3" id="KW-1003">Cell membrane</keyword>
<dbReference type="Proteomes" id="UP001378188">
    <property type="component" value="Unassembled WGS sequence"/>
</dbReference>
<comment type="subcellular location">
    <subcellularLocation>
        <location evidence="1 9">Cell inner membrane</location>
        <topology evidence="1 9">Multi-pass membrane protein</topology>
    </subcellularLocation>
</comment>
<dbReference type="AlphaFoldDB" id="A0AAW9RWU5"/>
<dbReference type="InterPro" id="IPR007387">
    <property type="entry name" value="TRAP_DctQ"/>
</dbReference>
<feature type="transmembrane region" description="Helical" evidence="9">
    <location>
        <begin position="134"/>
        <end position="156"/>
    </location>
</feature>
<dbReference type="InterPro" id="IPR055348">
    <property type="entry name" value="DctQ"/>
</dbReference>
<feature type="transmembrane region" description="Helical" evidence="9">
    <location>
        <begin position="21"/>
        <end position="40"/>
    </location>
</feature>
<keyword evidence="6 9" id="KW-1133">Transmembrane helix</keyword>
<evidence type="ECO:0000313" key="12">
    <source>
        <dbReference type="Proteomes" id="UP001378188"/>
    </source>
</evidence>
<keyword evidence="5 9" id="KW-0812">Transmembrane</keyword>
<protein>
    <recommendedName>
        <fullName evidence="9">TRAP transporter small permease protein</fullName>
    </recommendedName>
</protein>
<reference evidence="11 12" key="1">
    <citation type="submission" date="2024-02" db="EMBL/GenBank/DDBJ databases">
        <title>Genome analysis and characterization of Microbaculum marinisediminis sp. nov., isolated from marine sediment.</title>
        <authorList>
            <person name="Du Z.-J."/>
            <person name="Ye Y.-Q."/>
            <person name="Zhang Z.-R."/>
            <person name="Yuan S.-M."/>
            <person name="Zhang X.-Y."/>
        </authorList>
    </citation>
    <scope>NUCLEOTIDE SEQUENCE [LARGE SCALE GENOMIC DNA]</scope>
    <source>
        <strain evidence="11 12">SDUM1044001</strain>
    </source>
</reference>
<evidence type="ECO:0000256" key="7">
    <source>
        <dbReference type="ARBA" id="ARBA00023136"/>
    </source>
</evidence>
<sequence length="177" mass="19901">MRAIANSIDWFNERIGRTVAWLALLIVLVQFLIVIGRYVFGIGSIWLQELITYMFGFIFMLGAAYTLKHDGHVRVDIFYREAPARTKAIINLVGSLVFLIPICLLILWIAWPYVMQSWAVWEGSTEASGIPARYLQKTAILAFAVLMALQGLSMAFRSILALRGDQRELDTLSGGSD</sequence>
<keyword evidence="4 9" id="KW-0997">Cell inner membrane</keyword>
<feature type="domain" description="Tripartite ATP-independent periplasmic transporters DctQ component" evidence="10">
    <location>
        <begin position="26"/>
        <end position="159"/>
    </location>
</feature>
<dbReference type="GO" id="GO:0005886">
    <property type="term" value="C:plasma membrane"/>
    <property type="evidence" value="ECO:0007669"/>
    <property type="project" value="UniProtKB-SubCell"/>
</dbReference>
<evidence type="ECO:0000256" key="9">
    <source>
        <dbReference type="RuleBase" id="RU369079"/>
    </source>
</evidence>
<evidence type="ECO:0000256" key="5">
    <source>
        <dbReference type="ARBA" id="ARBA00022692"/>
    </source>
</evidence>
<dbReference type="PANTHER" id="PTHR35011:SF4">
    <property type="entry name" value="SLL1102 PROTEIN"/>
    <property type="match status" value="1"/>
</dbReference>
<evidence type="ECO:0000256" key="2">
    <source>
        <dbReference type="ARBA" id="ARBA00022448"/>
    </source>
</evidence>
<evidence type="ECO:0000256" key="4">
    <source>
        <dbReference type="ARBA" id="ARBA00022519"/>
    </source>
</evidence>
<accession>A0AAW9RWU5</accession>
<comment type="function">
    <text evidence="9">Part of the tripartite ATP-independent periplasmic (TRAP) transport system.</text>
</comment>